<proteinExistence type="predicted"/>
<keyword evidence="2" id="KW-1185">Reference proteome</keyword>
<dbReference type="GeneID" id="24139669"/>
<reference evidence="1 2" key="1">
    <citation type="journal article" date="2013" name="PLoS Genet.">
        <title>Distinctive expansion of potential virulence genes in the genome of the oomycete fish pathogen Saprolegnia parasitica.</title>
        <authorList>
            <person name="Jiang R.H."/>
            <person name="de Bruijn I."/>
            <person name="Haas B.J."/>
            <person name="Belmonte R."/>
            <person name="Lobach L."/>
            <person name="Christie J."/>
            <person name="van den Ackerveken G."/>
            <person name="Bottin A."/>
            <person name="Bulone V."/>
            <person name="Diaz-Moreno S.M."/>
            <person name="Dumas B."/>
            <person name="Fan L."/>
            <person name="Gaulin E."/>
            <person name="Govers F."/>
            <person name="Grenville-Briggs L.J."/>
            <person name="Horner N.R."/>
            <person name="Levin J.Z."/>
            <person name="Mammella M."/>
            <person name="Meijer H.J."/>
            <person name="Morris P."/>
            <person name="Nusbaum C."/>
            <person name="Oome S."/>
            <person name="Phillips A.J."/>
            <person name="van Rooyen D."/>
            <person name="Rzeszutek E."/>
            <person name="Saraiva M."/>
            <person name="Secombes C.J."/>
            <person name="Seidl M.F."/>
            <person name="Snel B."/>
            <person name="Stassen J.H."/>
            <person name="Sykes S."/>
            <person name="Tripathy S."/>
            <person name="van den Berg H."/>
            <person name="Vega-Arreguin J.C."/>
            <person name="Wawra S."/>
            <person name="Young S.K."/>
            <person name="Zeng Q."/>
            <person name="Dieguez-Uribeondo J."/>
            <person name="Russ C."/>
            <person name="Tyler B.M."/>
            <person name="van West P."/>
        </authorList>
    </citation>
    <scope>NUCLEOTIDE SEQUENCE [LARGE SCALE GENOMIC DNA]</scope>
    <source>
        <strain evidence="1 2">CBS 223.65</strain>
    </source>
</reference>
<dbReference type="KEGG" id="spar:SPRG_18143"/>
<organism evidence="1 2">
    <name type="scientific">Saprolegnia parasitica (strain CBS 223.65)</name>
    <dbReference type="NCBI Taxonomy" id="695850"/>
    <lineage>
        <taxon>Eukaryota</taxon>
        <taxon>Sar</taxon>
        <taxon>Stramenopiles</taxon>
        <taxon>Oomycota</taxon>
        <taxon>Saprolegniomycetes</taxon>
        <taxon>Saprolegniales</taxon>
        <taxon>Saprolegniaceae</taxon>
        <taxon>Saprolegnia</taxon>
    </lineage>
</organism>
<protein>
    <submittedName>
        <fullName evidence="1">Uncharacterized protein</fullName>
    </submittedName>
</protein>
<dbReference type="AlphaFoldDB" id="A0A067BD91"/>
<name>A0A067BD91_SAPPC</name>
<sequence>MEDDASAMNDLLDAAIVNSILAPTPSLSEPMHYQQRQKLELAYLRQQAVDLKLQLDALTSTKALEVQTSSNYWEKVARNQKLASEMATLENARLKRVMEDQLVLASALEKVLAKRPRLA</sequence>
<evidence type="ECO:0000313" key="2">
    <source>
        <dbReference type="Proteomes" id="UP000030745"/>
    </source>
</evidence>
<dbReference type="EMBL" id="KK584191">
    <property type="protein sequence ID" value="KDO16324.1"/>
    <property type="molecule type" value="Genomic_DNA"/>
</dbReference>
<accession>A0A067BD91</accession>
<feature type="non-terminal residue" evidence="1">
    <location>
        <position position="119"/>
    </location>
</feature>
<dbReference type="OrthoDB" id="113481at2759"/>
<dbReference type="Proteomes" id="UP000030745">
    <property type="component" value="Unassembled WGS sequence"/>
</dbReference>
<dbReference type="RefSeq" id="XP_012212969.1">
    <property type="nucleotide sequence ID" value="XM_012357579.1"/>
</dbReference>
<gene>
    <name evidence="1" type="ORF">SPRG_18143</name>
</gene>
<evidence type="ECO:0000313" key="1">
    <source>
        <dbReference type="EMBL" id="KDO16324.1"/>
    </source>
</evidence>
<dbReference type="VEuPathDB" id="FungiDB:SPRG_18143"/>